<proteinExistence type="predicted"/>
<protein>
    <submittedName>
        <fullName evidence="1">Uncharacterized protein</fullName>
    </submittedName>
</protein>
<reference evidence="1" key="2">
    <citation type="submission" date="2025-09" db="UniProtKB">
        <authorList>
            <consortium name="EnsemblPlants"/>
        </authorList>
    </citation>
    <scope>IDENTIFICATION</scope>
</reference>
<keyword evidence="2" id="KW-1185">Reference proteome</keyword>
<reference evidence="1" key="1">
    <citation type="submission" date="2021-05" db="EMBL/GenBank/DDBJ databases">
        <authorList>
            <person name="Scholz U."/>
            <person name="Mascher M."/>
            <person name="Fiebig A."/>
        </authorList>
    </citation>
    <scope>NUCLEOTIDE SEQUENCE [LARGE SCALE GENOMIC DNA]</scope>
</reference>
<organism evidence="1 2">
    <name type="scientific">Avena sativa</name>
    <name type="common">Oat</name>
    <dbReference type="NCBI Taxonomy" id="4498"/>
    <lineage>
        <taxon>Eukaryota</taxon>
        <taxon>Viridiplantae</taxon>
        <taxon>Streptophyta</taxon>
        <taxon>Embryophyta</taxon>
        <taxon>Tracheophyta</taxon>
        <taxon>Spermatophyta</taxon>
        <taxon>Magnoliopsida</taxon>
        <taxon>Liliopsida</taxon>
        <taxon>Poales</taxon>
        <taxon>Poaceae</taxon>
        <taxon>BOP clade</taxon>
        <taxon>Pooideae</taxon>
        <taxon>Poodae</taxon>
        <taxon>Poeae</taxon>
        <taxon>Poeae Chloroplast Group 1 (Aveneae type)</taxon>
        <taxon>Aveninae</taxon>
        <taxon>Avena</taxon>
    </lineage>
</organism>
<dbReference type="Proteomes" id="UP001732700">
    <property type="component" value="Chromosome 5C"/>
</dbReference>
<sequence length="748" mass="84292">MKQVLDLSYNILPLHLKACLMYLSIYQADYIIQKDDLVQQWIAEGLIRATGDKDKEEMSRSYFDELISSRMIQPVHINDNDDVLSCTVHSMVLDFVTHKAIEENFVTAIDDCQTTARFSDKVRRLSLHFGNAESSTPTNMRLSQLRTLAFFGVFRCLPSVVEFGLLRVLILHLWGDDESVIFDLTRLSELFRLRYLHIICNVTLEVQETQIKGLQDLETLKIDARMSVFPSKILHLPGLLYLSLPVKTNLPNGIGHMASLCTLRYFDLSANSVENVRSLGELTNLQDLRLTCSTEPSCYLNSNMDNMGSILTNLVNLRSITLKPSSIPYVGSSSMSISCDGWSIVSSPPEFLQRFEWLPRICTFSGLPKWIGRLKKLCILKVGVTDLVWKDVDVLSGLPALTVLSLYVRTKPAGRIVFIKTGFSILKCFKFWCSVPSIEFQVDAMPNLRKLKLGFDAHVTDQHVTIPAGIENLSGLKEISVKIGGAGADNPDRKAAESALTCAIKMHPARPTFNIQCVDLIFSEKDDNNSLVQDEELMAQPKQYEITEDVDLIFSGKDDNNSFVQEKEHMTQPEQYEITEELDLMFGEKNDNNSLTQEEEHMTLPKQYDIMEEDSIVEHMVPRKGSSEDGQNMYSAFSGLKNVSNLKVGSVAEPLPREKIAERISCPNNVPNLKLRSVAERLRRSKISERIRKLQELVPNMEKQTNTADLLDLAAEYIKELQMQLKALNDDPASCSTCSASGQKHLDG</sequence>
<evidence type="ECO:0000313" key="2">
    <source>
        <dbReference type="Proteomes" id="UP001732700"/>
    </source>
</evidence>
<dbReference type="EnsemblPlants" id="AVESA.00010b.r2.5CG0876130.1">
    <property type="protein sequence ID" value="AVESA.00010b.r2.5CG0876130.1.CDS"/>
    <property type="gene ID" value="AVESA.00010b.r2.5CG0876130"/>
</dbReference>
<evidence type="ECO:0000313" key="1">
    <source>
        <dbReference type="EnsemblPlants" id="AVESA.00010b.r2.5CG0876130.1.CDS"/>
    </source>
</evidence>
<name>A0ACD5XZI4_AVESA</name>
<accession>A0ACD5XZI4</accession>